<protein>
    <submittedName>
        <fullName evidence="1">Maturase K</fullName>
    </submittedName>
</protein>
<proteinExistence type="predicted"/>
<accession>A0A0R3QV91</accession>
<reference evidence="1" key="1">
    <citation type="submission" date="2017-02" db="UniProtKB">
        <authorList>
            <consortium name="WormBaseParasite"/>
        </authorList>
    </citation>
    <scope>IDENTIFICATION</scope>
</reference>
<organism evidence="1">
    <name type="scientific">Brugia timori</name>
    <dbReference type="NCBI Taxonomy" id="42155"/>
    <lineage>
        <taxon>Eukaryota</taxon>
        <taxon>Metazoa</taxon>
        <taxon>Ecdysozoa</taxon>
        <taxon>Nematoda</taxon>
        <taxon>Chromadorea</taxon>
        <taxon>Rhabditida</taxon>
        <taxon>Spirurina</taxon>
        <taxon>Spiruromorpha</taxon>
        <taxon>Filarioidea</taxon>
        <taxon>Onchocercidae</taxon>
        <taxon>Brugia</taxon>
    </lineage>
</organism>
<dbReference type="WBParaSite" id="BTMF_0001164301-mRNA-1">
    <property type="protein sequence ID" value="BTMF_0001164301-mRNA-1"/>
    <property type="gene ID" value="BTMF_0001164301"/>
</dbReference>
<name>A0A0R3QV91_9BILA</name>
<dbReference type="AlphaFoldDB" id="A0A0R3QV91"/>
<sequence>LEAVFWSQTNLLLSKHYDWRCRYLSFKKKKSELGRKLVFTCKKLGVSSSVVSFKVLSLSLSIYEYYVAHYFLNRLITSGYECYNSKS</sequence>
<evidence type="ECO:0000313" key="1">
    <source>
        <dbReference type="WBParaSite" id="BTMF_0001164301-mRNA-1"/>
    </source>
</evidence>